<sequence length="306" mass="35085">MVETLVITRNKQTMVTFSKGILKNVVCLILVGHTLFACAPAKKLQQYSGTTQDDPIWVVAHRANTGEGKYPENSLQMIQSCIDHGLQILELDIRETKDKQLVILHDKTVDRTTTGKGLLTDYSLIDLRKLKLTHQGRPTNQLVPTLEEVLVLAKGKAKLDLDIKLESQDAYERIVNLVKKYKMEKEVLFFLYDIQDIPRVHQLAPDMDILARVHNQHEIKQVQQYPFIQYIHIDEECYDAETMKALLAKGYHVWLNSLGTYDALEKAGKNGFDQFLKKYPHVNIIQTDYGLQLIDFLHQKGKQGSK</sequence>
<dbReference type="Pfam" id="PF03009">
    <property type="entry name" value="GDPD"/>
    <property type="match status" value="1"/>
</dbReference>
<gene>
    <name evidence="2" type="ORF">GQF63_01885</name>
</gene>
<accession>A0A6N8KVD0</accession>
<proteinExistence type="predicted"/>
<comment type="caution">
    <text evidence="2">The sequence shown here is derived from an EMBL/GenBank/DDBJ whole genome shotgun (WGS) entry which is preliminary data.</text>
</comment>
<keyword evidence="3" id="KW-1185">Reference proteome</keyword>
<evidence type="ECO:0000313" key="3">
    <source>
        <dbReference type="Proteomes" id="UP000435036"/>
    </source>
</evidence>
<dbReference type="PANTHER" id="PTHR46320">
    <property type="entry name" value="GLYCEROPHOSPHODIESTER PHOSPHODIESTERASE 1"/>
    <property type="match status" value="1"/>
</dbReference>
<organism evidence="2 3">
    <name type="scientific">Sphingobacterium humi</name>
    <dbReference type="NCBI Taxonomy" id="1796905"/>
    <lineage>
        <taxon>Bacteria</taxon>
        <taxon>Pseudomonadati</taxon>
        <taxon>Bacteroidota</taxon>
        <taxon>Sphingobacteriia</taxon>
        <taxon>Sphingobacteriales</taxon>
        <taxon>Sphingobacteriaceae</taxon>
        <taxon>Sphingobacterium</taxon>
    </lineage>
</organism>
<dbReference type="InterPro" id="IPR017946">
    <property type="entry name" value="PLC-like_Pdiesterase_TIM-brl"/>
</dbReference>
<feature type="domain" description="GP-PDE" evidence="1">
    <location>
        <begin position="56"/>
        <end position="297"/>
    </location>
</feature>
<dbReference type="PROSITE" id="PS51704">
    <property type="entry name" value="GP_PDE"/>
    <property type="match status" value="1"/>
</dbReference>
<dbReference type="CDD" id="cd08566">
    <property type="entry name" value="GDPD_AtGDE_like"/>
    <property type="match status" value="1"/>
</dbReference>
<name>A0A6N8KVD0_9SPHI</name>
<protein>
    <recommendedName>
        <fullName evidence="1">GP-PDE domain-containing protein</fullName>
    </recommendedName>
</protein>
<evidence type="ECO:0000259" key="1">
    <source>
        <dbReference type="PROSITE" id="PS51704"/>
    </source>
</evidence>
<dbReference type="GO" id="GO:0006644">
    <property type="term" value="P:phospholipid metabolic process"/>
    <property type="evidence" value="ECO:0007669"/>
    <property type="project" value="TreeGrafter"/>
</dbReference>
<dbReference type="PANTHER" id="PTHR46320:SF1">
    <property type="entry name" value="GLYCEROPHOSPHODIESTER PHOSPHODIESTERASE 1"/>
    <property type="match status" value="1"/>
</dbReference>
<dbReference type="Gene3D" id="3.20.20.190">
    <property type="entry name" value="Phosphatidylinositol (PI) phosphodiesterase"/>
    <property type="match status" value="1"/>
</dbReference>
<dbReference type="GO" id="GO:0005886">
    <property type="term" value="C:plasma membrane"/>
    <property type="evidence" value="ECO:0007669"/>
    <property type="project" value="TreeGrafter"/>
</dbReference>
<dbReference type="GO" id="GO:0006580">
    <property type="term" value="P:ethanolamine metabolic process"/>
    <property type="evidence" value="ECO:0007669"/>
    <property type="project" value="TreeGrafter"/>
</dbReference>
<reference evidence="2 3" key="1">
    <citation type="submission" date="2019-12" db="EMBL/GenBank/DDBJ databases">
        <authorList>
            <person name="Dong K."/>
        </authorList>
    </citation>
    <scope>NUCLEOTIDE SEQUENCE [LARGE SCALE GENOMIC DNA]</scope>
    <source>
        <strain evidence="2 3">JCM 31225</strain>
    </source>
</reference>
<dbReference type="Proteomes" id="UP000435036">
    <property type="component" value="Unassembled WGS sequence"/>
</dbReference>
<dbReference type="InterPro" id="IPR030395">
    <property type="entry name" value="GP_PDE_dom"/>
</dbReference>
<dbReference type="EMBL" id="WSQA01000001">
    <property type="protein sequence ID" value="MVZ60764.1"/>
    <property type="molecule type" value="Genomic_DNA"/>
</dbReference>
<evidence type="ECO:0000313" key="2">
    <source>
        <dbReference type="EMBL" id="MVZ60764.1"/>
    </source>
</evidence>
<dbReference type="GO" id="GO:0070291">
    <property type="term" value="P:N-acylethanolamine metabolic process"/>
    <property type="evidence" value="ECO:0007669"/>
    <property type="project" value="TreeGrafter"/>
</dbReference>
<dbReference type="SUPFAM" id="SSF51695">
    <property type="entry name" value="PLC-like phosphodiesterases"/>
    <property type="match status" value="1"/>
</dbReference>
<dbReference type="AlphaFoldDB" id="A0A6N8KVD0"/>
<dbReference type="GO" id="GO:0008889">
    <property type="term" value="F:glycerophosphodiester phosphodiesterase activity"/>
    <property type="evidence" value="ECO:0007669"/>
    <property type="project" value="TreeGrafter"/>
</dbReference>